<dbReference type="PIRSF" id="PIRSF000545">
    <property type="entry name" value="Pantothenate_kin"/>
    <property type="match status" value="1"/>
</dbReference>
<organism evidence="17 18">
    <name type="scientific">Ketogulonicigenium vulgare (strain WSH-001)</name>
    <dbReference type="NCBI Taxonomy" id="759362"/>
    <lineage>
        <taxon>Bacteria</taxon>
        <taxon>Pseudomonadati</taxon>
        <taxon>Pseudomonadota</taxon>
        <taxon>Alphaproteobacteria</taxon>
        <taxon>Rhodobacterales</taxon>
        <taxon>Roseobacteraceae</taxon>
        <taxon>Ketogulonicigenium</taxon>
    </lineage>
</organism>
<evidence type="ECO:0000259" key="16">
    <source>
        <dbReference type="Pfam" id="PF00485"/>
    </source>
</evidence>
<evidence type="ECO:0000256" key="5">
    <source>
        <dbReference type="ARBA" id="ARBA00012102"/>
    </source>
</evidence>
<keyword evidence="8 14" id="KW-0808">Transferase</keyword>
<dbReference type="PATRIC" id="fig|759362.5.peg.364"/>
<comment type="pathway">
    <text evidence="3 14 15">Cofactor biosynthesis; coenzyme A biosynthesis; CoA from (R)-pantothenate: step 1/5.</text>
</comment>
<dbReference type="InterPro" id="IPR004566">
    <property type="entry name" value="PanK"/>
</dbReference>
<comment type="similarity">
    <text evidence="4 14 15">Belongs to the prokaryotic pantothenate kinase family.</text>
</comment>
<evidence type="ECO:0000256" key="8">
    <source>
        <dbReference type="ARBA" id="ARBA00022679"/>
    </source>
</evidence>
<dbReference type="InterPro" id="IPR006083">
    <property type="entry name" value="PRK/URK"/>
</dbReference>
<evidence type="ECO:0000256" key="7">
    <source>
        <dbReference type="ARBA" id="ARBA00022490"/>
    </source>
</evidence>
<comment type="catalytic activity">
    <reaction evidence="1 14 15">
        <text>(R)-pantothenate + ATP = (R)-4'-phosphopantothenate + ADP + H(+)</text>
        <dbReference type="Rhea" id="RHEA:16373"/>
        <dbReference type="ChEBI" id="CHEBI:10986"/>
        <dbReference type="ChEBI" id="CHEBI:15378"/>
        <dbReference type="ChEBI" id="CHEBI:29032"/>
        <dbReference type="ChEBI" id="CHEBI:30616"/>
        <dbReference type="ChEBI" id="CHEBI:456216"/>
        <dbReference type="EC" id="2.7.1.33"/>
    </reaction>
</comment>
<gene>
    <name evidence="14 17" type="primary">coaA</name>
    <name evidence="17" type="ordered locus">KVU_0348</name>
</gene>
<comment type="subcellular location">
    <subcellularLocation>
        <location evidence="2 14 15">Cytoplasm</location>
    </subcellularLocation>
</comment>
<evidence type="ECO:0000256" key="3">
    <source>
        <dbReference type="ARBA" id="ARBA00005225"/>
    </source>
</evidence>
<accession>F9Y9T5</accession>
<dbReference type="EMBL" id="CP002018">
    <property type="protein sequence ID" value="AEM40187.1"/>
    <property type="molecule type" value="Genomic_DNA"/>
</dbReference>
<evidence type="ECO:0000256" key="1">
    <source>
        <dbReference type="ARBA" id="ARBA00001206"/>
    </source>
</evidence>
<keyword evidence="18" id="KW-1185">Reference proteome</keyword>
<dbReference type="GO" id="GO:0005524">
    <property type="term" value="F:ATP binding"/>
    <property type="evidence" value="ECO:0007669"/>
    <property type="project" value="UniProtKB-UniRule"/>
</dbReference>
<dbReference type="eggNOG" id="COG1072">
    <property type="taxonomic scope" value="Bacteria"/>
</dbReference>
<proteinExistence type="inferred from homology"/>
<keyword evidence="11 14" id="KW-0067">ATP-binding</keyword>
<dbReference type="SUPFAM" id="SSF52540">
    <property type="entry name" value="P-loop containing nucleoside triphosphate hydrolases"/>
    <property type="match status" value="1"/>
</dbReference>
<dbReference type="GO" id="GO:0004594">
    <property type="term" value="F:pantothenate kinase activity"/>
    <property type="evidence" value="ECO:0007669"/>
    <property type="project" value="UniProtKB-UniRule"/>
</dbReference>
<evidence type="ECO:0000313" key="18">
    <source>
        <dbReference type="Proteomes" id="UP000000692"/>
    </source>
</evidence>
<evidence type="ECO:0000256" key="4">
    <source>
        <dbReference type="ARBA" id="ARBA00006087"/>
    </source>
</evidence>
<dbReference type="CDD" id="cd02025">
    <property type="entry name" value="PanK"/>
    <property type="match status" value="1"/>
</dbReference>
<sequence length="304" mass="34098">MVMSPYIEILLSQLQLQQDPAVLADWPKLKELVSLGDRLDQAEVASVHALVARIIAAQVDARKALRDDVSGFLPGTDTPAPFIVGIAGSVAAGKSTIARILHRLIENWPSAPNVQLITTDGFLRPNAQLEARNMLNRKGFPESYRRQLLLDFISDVKSGKPVVTAPVYSHLTYDIIPGKRVEISRPDILIIEGINILQPGTVAPFVSDFIDFSIFVDADHDDLLAWYVERFLTLRDTAFTDPNSYFSKYASLSDAESVEMAHRIWADINEPNLRQNILPTRERADLILHKGRDHRADLLQIRRM</sequence>
<evidence type="ECO:0000256" key="9">
    <source>
        <dbReference type="ARBA" id="ARBA00022741"/>
    </source>
</evidence>
<evidence type="ECO:0000256" key="11">
    <source>
        <dbReference type="ARBA" id="ARBA00022840"/>
    </source>
</evidence>
<evidence type="ECO:0000256" key="14">
    <source>
        <dbReference type="HAMAP-Rule" id="MF_00215"/>
    </source>
</evidence>
<protein>
    <recommendedName>
        <fullName evidence="6 14">Pantothenate kinase</fullName>
        <ecNumber evidence="5 14">2.7.1.33</ecNumber>
    </recommendedName>
    <alternativeName>
        <fullName evidence="13 14">Pantothenic acid kinase</fullName>
    </alternativeName>
</protein>
<comment type="caution">
    <text evidence="14">Lacks conserved residue(s) required for the propagation of feature annotation.</text>
</comment>
<evidence type="ECO:0000256" key="6">
    <source>
        <dbReference type="ARBA" id="ARBA00015080"/>
    </source>
</evidence>
<evidence type="ECO:0000256" key="12">
    <source>
        <dbReference type="ARBA" id="ARBA00022993"/>
    </source>
</evidence>
<dbReference type="InterPro" id="IPR027417">
    <property type="entry name" value="P-loop_NTPase"/>
</dbReference>
<keyword evidence="10 14" id="KW-0418">Kinase</keyword>
<evidence type="ECO:0000313" key="17">
    <source>
        <dbReference type="EMBL" id="AEM40187.1"/>
    </source>
</evidence>
<dbReference type="UniPathway" id="UPA00241">
    <property type="reaction ID" value="UER00352"/>
</dbReference>
<keyword evidence="12 14" id="KW-0173">Coenzyme A biosynthesis</keyword>
<dbReference type="HOGENOM" id="CLU_053818_1_1_5"/>
<dbReference type="AlphaFoldDB" id="F9Y9T5"/>
<dbReference type="NCBIfam" id="TIGR00554">
    <property type="entry name" value="panK_bact"/>
    <property type="match status" value="1"/>
</dbReference>
<dbReference type="EC" id="2.7.1.33" evidence="5 14"/>
<dbReference type="PANTHER" id="PTHR10285">
    <property type="entry name" value="URIDINE KINASE"/>
    <property type="match status" value="1"/>
</dbReference>
<evidence type="ECO:0000256" key="13">
    <source>
        <dbReference type="ARBA" id="ARBA00032866"/>
    </source>
</evidence>
<dbReference type="KEGG" id="kvl:KVU_0348"/>
<dbReference type="OrthoDB" id="1550976at2"/>
<dbReference type="Pfam" id="PF00485">
    <property type="entry name" value="PRK"/>
    <property type="match status" value="1"/>
</dbReference>
<dbReference type="HAMAP" id="MF_00215">
    <property type="entry name" value="Pantothen_kinase_1"/>
    <property type="match status" value="1"/>
</dbReference>
<reference evidence="17 18" key="1">
    <citation type="journal article" date="2011" name="J. Bacteriol.">
        <title>Complete genome sequence of the industrial strain Ketogulonicigenium vulgare WSH-001.</title>
        <authorList>
            <person name="Liu L."/>
            <person name="Li Y."/>
            <person name="Zhang J."/>
            <person name="Zhou Z."/>
            <person name="Liu J."/>
            <person name="Li X."/>
            <person name="Zhou J."/>
            <person name="Du G."/>
            <person name="Wang L."/>
            <person name="Chen J."/>
        </authorList>
    </citation>
    <scope>NUCLEOTIDE SEQUENCE [LARGE SCALE GENOMIC DNA]</scope>
    <source>
        <strain evidence="17 18">WSH-001</strain>
    </source>
</reference>
<name>F9Y9T5_KETVW</name>
<feature type="domain" description="Phosphoribulokinase/uridine kinase" evidence="16">
    <location>
        <begin position="83"/>
        <end position="231"/>
    </location>
</feature>
<dbReference type="GO" id="GO:0005737">
    <property type="term" value="C:cytoplasm"/>
    <property type="evidence" value="ECO:0007669"/>
    <property type="project" value="UniProtKB-SubCell"/>
</dbReference>
<dbReference type="Gene3D" id="3.40.50.300">
    <property type="entry name" value="P-loop containing nucleotide triphosphate hydrolases"/>
    <property type="match status" value="1"/>
</dbReference>
<keyword evidence="7 14" id="KW-0963">Cytoplasm</keyword>
<evidence type="ECO:0000256" key="10">
    <source>
        <dbReference type="ARBA" id="ARBA00022777"/>
    </source>
</evidence>
<keyword evidence="9 14" id="KW-0547">Nucleotide-binding</keyword>
<dbReference type="GO" id="GO:0015937">
    <property type="term" value="P:coenzyme A biosynthetic process"/>
    <property type="evidence" value="ECO:0007669"/>
    <property type="project" value="UniProtKB-UniRule"/>
</dbReference>
<dbReference type="Proteomes" id="UP000000692">
    <property type="component" value="Chromosome"/>
</dbReference>
<evidence type="ECO:0000256" key="2">
    <source>
        <dbReference type="ARBA" id="ARBA00004496"/>
    </source>
</evidence>
<evidence type="ECO:0000256" key="15">
    <source>
        <dbReference type="RuleBase" id="RU003530"/>
    </source>
</evidence>